<dbReference type="RefSeq" id="WP_171108724.1">
    <property type="nucleotide sequence ID" value="NZ_JABEMG010000203.1"/>
</dbReference>
<proteinExistence type="predicted"/>
<evidence type="ECO:0000256" key="2">
    <source>
        <dbReference type="SAM" id="Phobius"/>
    </source>
</evidence>
<protein>
    <submittedName>
        <fullName evidence="3">Uncharacterized protein</fullName>
    </submittedName>
</protein>
<feature type="transmembrane region" description="Helical" evidence="2">
    <location>
        <begin position="33"/>
        <end position="54"/>
    </location>
</feature>
<sequence>MRRWMGASLLVVALGAMSNLALIFVPDLVSRHVTVPVVWCTAVATVVIAVLYLVEQAYAARRRVEREAELERVRLLDELRKYRGIEWVSADREHRNASLDIWKSARQQVVVFGFGMTSVARDPDLIRAMAQRGADVDVVKVDPEWLVEHPAIAATIDGYYDRDGSFIGQVLRAHEKLLALAEEINARGSGRLTVHTYRTTVQCSGSIRDPGTPAASGYVEFHLYRKFIERLGIGLAQYDGGDELDPPILRHVLHSLALAVGHPVPAERRARPLGRDEEARALGEEAGLPEHSG</sequence>
<comment type="caution">
    <text evidence="3">The sequence shown here is derived from an EMBL/GenBank/DDBJ whole genome shotgun (WGS) entry which is preliminary data.</text>
</comment>
<keyword evidence="4" id="KW-1185">Reference proteome</keyword>
<evidence type="ECO:0000313" key="4">
    <source>
        <dbReference type="Proteomes" id="UP000655589"/>
    </source>
</evidence>
<dbReference type="AlphaFoldDB" id="A0A8H9GGA7"/>
<keyword evidence="2" id="KW-0472">Membrane</keyword>
<feature type="compositionally biased region" description="Low complexity" evidence="1">
    <location>
        <begin position="284"/>
        <end position="293"/>
    </location>
</feature>
<keyword evidence="2" id="KW-0812">Transmembrane</keyword>
<accession>A0A8H9GGA7</accession>
<gene>
    <name evidence="3" type="ORF">GCM10010102_19210</name>
</gene>
<evidence type="ECO:0000313" key="3">
    <source>
        <dbReference type="EMBL" id="GGM23671.1"/>
    </source>
</evidence>
<feature type="compositionally biased region" description="Basic and acidic residues" evidence="1">
    <location>
        <begin position="268"/>
        <end position="283"/>
    </location>
</feature>
<keyword evidence="2" id="KW-1133">Transmembrane helix</keyword>
<feature type="region of interest" description="Disordered" evidence="1">
    <location>
        <begin position="268"/>
        <end position="293"/>
    </location>
</feature>
<dbReference type="Proteomes" id="UP000655589">
    <property type="component" value="Unassembled WGS sequence"/>
</dbReference>
<reference evidence="3" key="2">
    <citation type="submission" date="2020-09" db="EMBL/GenBank/DDBJ databases">
        <authorList>
            <person name="Sun Q."/>
            <person name="Ohkuma M."/>
        </authorList>
    </citation>
    <scope>NUCLEOTIDE SEQUENCE</scope>
    <source>
        <strain evidence="3">JCM 3051</strain>
    </source>
</reference>
<organism evidence="3 4">
    <name type="scientific">Promicromonospora citrea</name>
    <dbReference type="NCBI Taxonomy" id="43677"/>
    <lineage>
        <taxon>Bacteria</taxon>
        <taxon>Bacillati</taxon>
        <taxon>Actinomycetota</taxon>
        <taxon>Actinomycetes</taxon>
        <taxon>Micrococcales</taxon>
        <taxon>Promicromonosporaceae</taxon>
        <taxon>Promicromonospora</taxon>
    </lineage>
</organism>
<evidence type="ECO:0000256" key="1">
    <source>
        <dbReference type="SAM" id="MobiDB-lite"/>
    </source>
</evidence>
<reference evidence="3" key="1">
    <citation type="journal article" date="2014" name="Int. J. Syst. Evol. Microbiol.">
        <title>Complete genome sequence of Corynebacterium casei LMG S-19264T (=DSM 44701T), isolated from a smear-ripened cheese.</title>
        <authorList>
            <consortium name="US DOE Joint Genome Institute (JGI-PGF)"/>
            <person name="Walter F."/>
            <person name="Albersmeier A."/>
            <person name="Kalinowski J."/>
            <person name="Ruckert C."/>
        </authorList>
    </citation>
    <scope>NUCLEOTIDE SEQUENCE</scope>
    <source>
        <strain evidence="3">JCM 3051</strain>
    </source>
</reference>
<dbReference type="EMBL" id="BMPT01000006">
    <property type="protein sequence ID" value="GGM23671.1"/>
    <property type="molecule type" value="Genomic_DNA"/>
</dbReference>
<name>A0A8H9GGA7_9MICO</name>